<keyword evidence="2" id="KW-1185">Reference proteome</keyword>
<sequence>MKRIIEGRAHVYGNNLDTDQIYPGQYLELVAAEDIARTGT</sequence>
<dbReference type="InterPro" id="IPR015928">
    <property type="entry name" value="Aconitase/3IPM_dehydase_swvl"/>
</dbReference>
<evidence type="ECO:0000313" key="1">
    <source>
        <dbReference type="EMBL" id="SMC23321.1"/>
    </source>
</evidence>
<gene>
    <name evidence="1" type="ORF">SAMN02746041_01692</name>
</gene>
<organism evidence="1 2">
    <name type="scientific">Desulfacinum hydrothermale DSM 13146</name>
    <dbReference type="NCBI Taxonomy" id="1121390"/>
    <lineage>
        <taxon>Bacteria</taxon>
        <taxon>Pseudomonadati</taxon>
        <taxon>Thermodesulfobacteriota</taxon>
        <taxon>Syntrophobacteria</taxon>
        <taxon>Syntrophobacterales</taxon>
        <taxon>Syntrophobacteraceae</taxon>
        <taxon>Desulfacinum</taxon>
    </lineage>
</organism>
<name>A0A1W1XII2_9BACT</name>
<evidence type="ECO:0000313" key="2">
    <source>
        <dbReference type="Proteomes" id="UP000192783"/>
    </source>
</evidence>
<dbReference type="EMBL" id="FWXF01000008">
    <property type="protein sequence ID" value="SMC23321.1"/>
    <property type="molecule type" value="Genomic_DNA"/>
</dbReference>
<reference evidence="1 2" key="1">
    <citation type="submission" date="2017-04" db="EMBL/GenBank/DDBJ databases">
        <authorList>
            <person name="Afonso C.L."/>
            <person name="Miller P.J."/>
            <person name="Scott M.A."/>
            <person name="Spackman E."/>
            <person name="Goraichik I."/>
            <person name="Dimitrov K.M."/>
            <person name="Suarez D.L."/>
            <person name="Swayne D.E."/>
        </authorList>
    </citation>
    <scope>NUCLEOTIDE SEQUENCE [LARGE SCALE GENOMIC DNA]</scope>
    <source>
        <strain evidence="1 2">DSM 13146</strain>
    </source>
</reference>
<dbReference type="SUPFAM" id="SSF52016">
    <property type="entry name" value="LeuD/IlvD-like"/>
    <property type="match status" value="1"/>
</dbReference>
<proteinExistence type="predicted"/>
<dbReference type="RefSeq" id="WP_281247909.1">
    <property type="nucleotide sequence ID" value="NZ_FWXF01000008.1"/>
</dbReference>
<dbReference type="Gene3D" id="3.20.19.10">
    <property type="entry name" value="Aconitase, domain 4"/>
    <property type="match status" value="1"/>
</dbReference>
<accession>A0A1W1XII2</accession>
<dbReference type="Proteomes" id="UP000192783">
    <property type="component" value="Unassembled WGS sequence"/>
</dbReference>
<dbReference type="STRING" id="1121390.SAMN02746041_01692"/>
<dbReference type="AlphaFoldDB" id="A0A1W1XII2"/>
<protein>
    <submittedName>
        <fullName evidence="1">3-isopropylmalate/(R)-2-methylmalate dehydratase small subunit</fullName>
    </submittedName>
</protein>